<proteinExistence type="predicted"/>
<dbReference type="Proteomes" id="UP000299102">
    <property type="component" value="Unassembled WGS sequence"/>
</dbReference>
<gene>
    <name evidence="2" type="ORF">EVAR_102715_1</name>
</gene>
<dbReference type="AlphaFoldDB" id="A0A4C1TL41"/>
<name>A0A4C1TL41_EUMVA</name>
<evidence type="ECO:0000313" key="2">
    <source>
        <dbReference type="EMBL" id="GBP14031.1"/>
    </source>
</evidence>
<evidence type="ECO:0000256" key="1">
    <source>
        <dbReference type="SAM" id="MobiDB-lite"/>
    </source>
</evidence>
<reference evidence="2 3" key="1">
    <citation type="journal article" date="2019" name="Commun. Biol.">
        <title>The bagworm genome reveals a unique fibroin gene that provides high tensile strength.</title>
        <authorList>
            <person name="Kono N."/>
            <person name="Nakamura H."/>
            <person name="Ohtoshi R."/>
            <person name="Tomita M."/>
            <person name="Numata K."/>
            <person name="Arakawa K."/>
        </authorList>
    </citation>
    <scope>NUCLEOTIDE SEQUENCE [LARGE SCALE GENOMIC DNA]</scope>
</reference>
<keyword evidence="3" id="KW-1185">Reference proteome</keyword>
<feature type="region of interest" description="Disordered" evidence="1">
    <location>
        <begin position="41"/>
        <end position="74"/>
    </location>
</feature>
<organism evidence="2 3">
    <name type="scientific">Eumeta variegata</name>
    <name type="common">Bagworm moth</name>
    <name type="synonym">Eumeta japonica</name>
    <dbReference type="NCBI Taxonomy" id="151549"/>
    <lineage>
        <taxon>Eukaryota</taxon>
        <taxon>Metazoa</taxon>
        <taxon>Ecdysozoa</taxon>
        <taxon>Arthropoda</taxon>
        <taxon>Hexapoda</taxon>
        <taxon>Insecta</taxon>
        <taxon>Pterygota</taxon>
        <taxon>Neoptera</taxon>
        <taxon>Endopterygota</taxon>
        <taxon>Lepidoptera</taxon>
        <taxon>Glossata</taxon>
        <taxon>Ditrysia</taxon>
        <taxon>Tineoidea</taxon>
        <taxon>Psychidae</taxon>
        <taxon>Oiketicinae</taxon>
        <taxon>Eumeta</taxon>
    </lineage>
</organism>
<protein>
    <submittedName>
        <fullName evidence="2">Uncharacterized protein</fullName>
    </submittedName>
</protein>
<evidence type="ECO:0000313" key="3">
    <source>
        <dbReference type="Proteomes" id="UP000299102"/>
    </source>
</evidence>
<accession>A0A4C1TL41</accession>
<sequence>MPSSPVDETFLSTKPFPQLVLSFCEKKKRSKIKQIIWTAPGDAINPSHKQRQAPWAGGNEPAPTRRTPPSRAGAALTYGTFYSETT</sequence>
<comment type="caution">
    <text evidence="2">The sequence shown here is derived from an EMBL/GenBank/DDBJ whole genome shotgun (WGS) entry which is preliminary data.</text>
</comment>
<feature type="compositionally biased region" description="Low complexity" evidence="1">
    <location>
        <begin position="61"/>
        <end position="74"/>
    </location>
</feature>
<dbReference type="EMBL" id="BGZK01000061">
    <property type="protein sequence ID" value="GBP14031.1"/>
    <property type="molecule type" value="Genomic_DNA"/>
</dbReference>